<gene>
    <name evidence="7" type="primary">rplI</name>
    <name evidence="9" type="ORF">A3J65_04080</name>
</gene>
<comment type="function">
    <text evidence="7">Binds to the 23S rRNA.</text>
</comment>
<reference evidence="9 10" key="1">
    <citation type="journal article" date="2016" name="Nat. Commun.">
        <title>Thousands of microbial genomes shed light on interconnected biogeochemical processes in an aquifer system.</title>
        <authorList>
            <person name="Anantharaman K."/>
            <person name="Brown C.T."/>
            <person name="Hug L.A."/>
            <person name="Sharon I."/>
            <person name="Castelle C.J."/>
            <person name="Probst A.J."/>
            <person name="Thomas B.C."/>
            <person name="Singh A."/>
            <person name="Wilkins M.J."/>
            <person name="Karaoz U."/>
            <person name="Brodie E.L."/>
            <person name="Williams K.H."/>
            <person name="Hubbard S.S."/>
            <person name="Banfield J.F."/>
        </authorList>
    </citation>
    <scope>NUCLEOTIDE SEQUENCE [LARGE SCALE GENOMIC DNA]</scope>
</reference>
<feature type="domain" description="Ribosomal protein L9" evidence="8">
    <location>
        <begin position="13"/>
        <end position="40"/>
    </location>
</feature>
<comment type="similarity">
    <text evidence="1 7">Belongs to the bacterial ribosomal protein bL9 family.</text>
</comment>
<dbReference type="Gene3D" id="3.40.5.10">
    <property type="entry name" value="Ribosomal protein L9, N-terminal domain"/>
    <property type="match status" value="1"/>
</dbReference>
<dbReference type="InterPro" id="IPR020594">
    <property type="entry name" value="Ribosomal_bL9_bac/chp"/>
</dbReference>
<dbReference type="Pfam" id="PF03948">
    <property type="entry name" value="Ribosomal_L9_C"/>
    <property type="match status" value="1"/>
</dbReference>
<proteinExistence type="inferred from homology"/>
<evidence type="ECO:0000256" key="4">
    <source>
        <dbReference type="ARBA" id="ARBA00022980"/>
    </source>
</evidence>
<evidence type="ECO:0000256" key="1">
    <source>
        <dbReference type="ARBA" id="ARBA00010605"/>
    </source>
</evidence>
<organism evidence="9 10">
    <name type="scientific">Candidatus Buchananbacteria bacterium RIFCSPHIGHO2_02_FULL_45_11b</name>
    <dbReference type="NCBI Taxonomy" id="1797541"/>
    <lineage>
        <taxon>Bacteria</taxon>
        <taxon>Candidatus Buchananiibacteriota</taxon>
    </lineage>
</organism>
<dbReference type="InterPro" id="IPR020070">
    <property type="entry name" value="Ribosomal_bL9_N"/>
</dbReference>
<evidence type="ECO:0000256" key="7">
    <source>
        <dbReference type="HAMAP-Rule" id="MF_00503"/>
    </source>
</evidence>
<protein>
    <recommendedName>
        <fullName evidence="6 7">Large ribosomal subunit protein bL9</fullName>
    </recommendedName>
</protein>
<dbReference type="InterPro" id="IPR000244">
    <property type="entry name" value="Ribosomal_bL9"/>
</dbReference>
<dbReference type="PROSITE" id="PS00651">
    <property type="entry name" value="RIBOSOMAL_L9"/>
    <property type="match status" value="1"/>
</dbReference>
<dbReference type="GO" id="GO:0003735">
    <property type="term" value="F:structural constituent of ribosome"/>
    <property type="evidence" value="ECO:0007669"/>
    <property type="project" value="InterPro"/>
</dbReference>
<dbReference type="InterPro" id="IPR020069">
    <property type="entry name" value="Ribosomal_bL9_C"/>
</dbReference>
<dbReference type="EMBL" id="MHIK01000039">
    <property type="protein sequence ID" value="OGY51068.1"/>
    <property type="molecule type" value="Genomic_DNA"/>
</dbReference>
<evidence type="ECO:0000313" key="9">
    <source>
        <dbReference type="EMBL" id="OGY51068.1"/>
    </source>
</evidence>
<dbReference type="InterPro" id="IPR009027">
    <property type="entry name" value="Ribosomal_bL9/RNase_H1_N"/>
</dbReference>
<keyword evidence="4 7" id="KW-0689">Ribosomal protein</keyword>
<dbReference type="InterPro" id="IPR036791">
    <property type="entry name" value="Ribosomal_bL9_C_sf"/>
</dbReference>
<dbReference type="GO" id="GO:0006412">
    <property type="term" value="P:translation"/>
    <property type="evidence" value="ECO:0007669"/>
    <property type="project" value="UniProtKB-UniRule"/>
</dbReference>
<keyword evidence="2 7" id="KW-0699">rRNA-binding</keyword>
<dbReference type="Proteomes" id="UP000178501">
    <property type="component" value="Unassembled WGS sequence"/>
</dbReference>
<evidence type="ECO:0000256" key="5">
    <source>
        <dbReference type="ARBA" id="ARBA00023274"/>
    </source>
</evidence>
<evidence type="ECO:0000259" key="8">
    <source>
        <dbReference type="PROSITE" id="PS00651"/>
    </source>
</evidence>
<dbReference type="SUPFAM" id="SSF55653">
    <property type="entry name" value="Ribosomal protein L9 C-domain"/>
    <property type="match status" value="1"/>
</dbReference>
<keyword evidence="5 7" id="KW-0687">Ribonucleoprotein</keyword>
<dbReference type="Gene3D" id="3.10.430.100">
    <property type="entry name" value="Ribosomal protein L9, C-terminal domain"/>
    <property type="match status" value="1"/>
</dbReference>
<dbReference type="NCBIfam" id="TIGR00158">
    <property type="entry name" value="L9"/>
    <property type="match status" value="1"/>
</dbReference>
<evidence type="ECO:0000313" key="10">
    <source>
        <dbReference type="Proteomes" id="UP000178501"/>
    </source>
</evidence>
<evidence type="ECO:0000256" key="3">
    <source>
        <dbReference type="ARBA" id="ARBA00022884"/>
    </source>
</evidence>
<dbReference type="InterPro" id="IPR036935">
    <property type="entry name" value="Ribosomal_bL9_N_sf"/>
</dbReference>
<keyword evidence="3 7" id="KW-0694">RNA-binding</keyword>
<comment type="caution">
    <text evidence="9">The sequence shown here is derived from an EMBL/GenBank/DDBJ whole genome shotgun (WGS) entry which is preliminary data.</text>
</comment>
<dbReference type="SUPFAM" id="SSF55658">
    <property type="entry name" value="L9 N-domain-like"/>
    <property type="match status" value="1"/>
</dbReference>
<accession>A0A1G1YFE0</accession>
<dbReference type="GO" id="GO:0005840">
    <property type="term" value="C:ribosome"/>
    <property type="evidence" value="ECO:0007669"/>
    <property type="project" value="UniProtKB-KW"/>
</dbReference>
<dbReference type="GO" id="GO:0019843">
    <property type="term" value="F:rRNA binding"/>
    <property type="evidence" value="ECO:0007669"/>
    <property type="project" value="UniProtKB-UniRule"/>
</dbReference>
<evidence type="ECO:0000256" key="2">
    <source>
        <dbReference type="ARBA" id="ARBA00022730"/>
    </source>
</evidence>
<sequence>MKVILLKNVPNLGQEGDVKEVALGYVRNFLIPRGLAEEATPEKIKAAEEKKAKKVQTAELDLAKAQELASKFNGQVIEVSARASEEGRLYAALPLAKIVAALKAKGLEVSKDSIKSSHIKEIGEHLVKIELEHNLEAAITLIINPEVK</sequence>
<name>A0A1G1YFE0_9BACT</name>
<dbReference type="PANTHER" id="PTHR21368">
    <property type="entry name" value="50S RIBOSOMAL PROTEIN L9"/>
    <property type="match status" value="1"/>
</dbReference>
<dbReference type="HAMAP" id="MF_00503">
    <property type="entry name" value="Ribosomal_bL9"/>
    <property type="match status" value="1"/>
</dbReference>
<dbReference type="GO" id="GO:1990904">
    <property type="term" value="C:ribonucleoprotein complex"/>
    <property type="evidence" value="ECO:0007669"/>
    <property type="project" value="UniProtKB-KW"/>
</dbReference>
<dbReference type="Pfam" id="PF01281">
    <property type="entry name" value="Ribosomal_L9_N"/>
    <property type="match status" value="1"/>
</dbReference>
<evidence type="ECO:0000256" key="6">
    <source>
        <dbReference type="ARBA" id="ARBA00035292"/>
    </source>
</evidence>
<dbReference type="AlphaFoldDB" id="A0A1G1YFE0"/>